<evidence type="ECO:0000313" key="2">
    <source>
        <dbReference type="Proteomes" id="UP001190700"/>
    </source>
</evidence>
<gene>
    <name evidence="1" type="ORF">CYMTET_43932</name>
</gene>
<dbReference type="EMBL" id="LGRX02029722">
    <property type="protein sequence ID" value="KAK3246534.1"/>
    <property type="molecule type" value="Genomic_DNA"/>
</dbReference>
<comment type="caution">
    <text evidence="1">The sequence shown here is derived from an EMBL/GenBank/DDBJ whole genome shotgun (WGS) entry which is preliminary data.</text>
</comment>
<dbReference type="AlphaFoldDB" id="A0AAE0F027"/>
<dbReference type="InterPro" id="IPR029063">
    <property type="entry name" value="SAM-dependent_MTases_sf"/>
</dbReference>
<keyword evidence="2" id="KW-1185">Reference proteome</keyword>
<evidence type="ECO:0000313" key="1">
    <source>
        <dbReference type="EMBL" id="KAK3246534.1"/>
    </source>
</evidence>
<organism evidence="1 2">
    <name type="scientific">Cymbomonas tetramitiformis</name>
    <dbReference type="NCBI Taxonomy" id="36881"/>
    <lineage>
        <taxon>Eukaryota</taxon>
        <taxon>Viridiplantae</taxon>
        <taxon>Chlorophyta</taxon>
        <taxon>Pyramimonadophyceae</taxon>
        <taxon>Pyramimonadales</taxon>
        <taxon>Pyramimonadaceae</taxon>
        <taxon>Cymbomonas</taxon>
    </lineage>
</organism>
<dbReference type="Gene3D" id="3.40.50.150">
    <property type="entry name" value="Vaccinia Virus protein VP39"/>
    <property type="match status" value="1"/>
</dbReference>
<protein>
    <submittedName>
        <fullName evidence="1">Uncharacterized protein</fullName>
    </submittedName>
</protein>
<proteinExistence type="predicted"/>
<reference evidence="1 2" key="1">
    <citation type="journal article" date="2015" name="Genome Biol. Evol.">
        <title>Comparative Genomics of a Bacterivorous Green Alga Reveals Evolutionary Causalities and Consequences of Phago-Mixotrophic Mode of Nutrition.</title>
        <authorList>
            <person name="Burns J.A."/>
            <person name="Paasch A."/>
            <person name="Narechania A."/>
            <person name="Kim E."/>
        </authorList>
    </citation>
    <scope>NUCLEOTIDE SEQUENCE [LARGE SCALE GENOMIC DNA]</scope>
    <source>
        <strain evidence="1 2">PLY_AMNH</strain>
    </source>
</reference>
<accession>A0AAE0F027</accession>
<sequence length="206" mass="22719">MLPPCGRCFGLTEDASALRKMLRPCGRCFGPAEDASVLRRSSQMEVASAAGVDVHYIVADVLKLEEEVLQEEAHAVIMEMGILHYFVDLTPLLEGVVARLLRPGGRLILREFHPISTKLISCGRSGKHKVDGNYFDSSLIETRVAYSKYADNDSRGKVQLRKWGLGEVVTAMAKAGLHIVMLKEEPTVKLRDAGIPKTFIIVAEKL</sequence>
<name>A0AAE0F027_9CHLO</name>
<dbReference type="Proteomes" id="UP001190700">
    <property type="component" value="Unassembled WGS sequence"/>
</dbReference>
<dbReference type="SUPFAM" id="SSF53335">
    <property type="entry name" value="S-adenosyl-L-methionine-dependent methyltransferases"/>
    <property type="match status" value="1"/>
</dbReference>